<feature type="transmembrane region" description="Helical" evidence="1">
    <location>
        <begin position="191"/>
        <end position="207"/>
    </location>
</feature>
<dbReference type="Pfam" id="PF05857">
    <property type="entry name" value="TraX"/>
    <property type="match status" value="1"/>
</dbReference>
<dbReference type="OrthoDB" id="9781069at2"/>
<sequence length="263" mass="30596">MEVIKKRNLTIFDLKIIGIVLMFVDHIHEMFSIMGTPDWLDWFGRPVATLFFFVSVEGFSHTRNKNKYLFRLLLGFWVMNIGSTIVQHFFKLGQIGLMNNIFTDLFIGVLAMYGIDFLSEFKNNKKISQLLMGLLCLVAPLVLSIIPLIGLSSGNMLFVILARFIPMTLFAENNIVIYLIPIMYLLRKNKLWQCFVIAIVAFLFFIQDPAGAFTNNTQWMMVFSVIPILLYNGEKGRSMKYFFYIFYPVHIWLLYILASLLYN</sequence>
<proteinExistence type="predicted"/>
<feature type="transmembrane region" description="Helical" evidence="1">
    <location>
        <begin position="213"/>
        <end position="231"/>
    </location>
</feature>
<feature type="transmembrane region" description="Helical" evidence="1">
    <location>
        <begin position="68"/>
        <end position="90"/>
    </location>
</feature>
<evidence type="ECO:0000256" key="1">
    <source>
        <dbReference type="SAM" id="Phobius"/>
    </source>
</evidence>
<evidence type="ECO:0008006" key="4">
    <source>
        <dbReference type="Google" id="ProtNLM"/>
    </source>
</evidence>
<feature type="transmembrane region" description="Helical" evidence="1">
    <location>
        <begin position="243"/>
        <end position="262"/>
    </location>
</feature>
<feature type="transmembrane region" description="Helical" evidence="1">
    <location>
        <begin position="156"/>
        <end position="179"/>
    </location>
</feature>
<feature type="transmembrane region" description="Helical" evidence="1">
    <location>
        <begin position="96"/>
        <end position="118"/>
    </location>
</feature>
<keyword evidence="1" id="KW-0472">Membrane</keyword>
<keyword evidence="1" id="KW-1133">Transmembrane helix</keyword>
<feature type="transmembrane region" description="Helical" evidence="1">
    <location>
        <begin position="12"/>
        <end position="33"/>
    </location>
</feature>
<dbReference type="EMBL" id="NGJS01000013">
    <property type="protein sequence ID" value="RST98102.1"/>
    <property type="molecule type" value="Genomic_DNA"/>
</dbReference>
<evidence type="ECO:0000313" key="2">
    <source>
        <dbReference type="EMBL" id="RST98102.1"/>
    </source>
</evidence>
<dbReference type="InterPro" id="IPR008875">
    <property type="entry name" value="TraX"/>
</dbReference>
<comment type="caution">
    <text evidence="2">The sequence shown here is derived from an EMBL/GenBank/DDBJ whole genome shotgun (WGS) entry which is preliminary data.</text>
</comment>
<keyword evidence="1" id="KW-0812">Transmembrane</keyword>
<reference evidence="2 3" key="1">
    <citation type="submission" date="2017-05" db="EMBL/GenBank/DDBJ databases">
        <title>Vagococcus spp. assemblies.</title>
        <authorList>
            <person name="Gulvik C.A."/>
        </authorList>
    </citation>
    <scope>NUCLEOTIDE SEQUENCE [LARGE SCALE GENOMIC DNA]</scope>
    <source>
        <strain evidence="2 3">SS1995</strain>
    </source>
</reference>
<evidence type="ECO:0000313" key="3">
    <source>
        <dbReference type="Proteomes" id="UP000287857"/>
    </source>
</evidence>
<accession>A0A429ZWE9</accession>
<feature type="transmembrane region" description="Helical" evidence="1">
    <location>
        <begin position="130"/>
        <end position="150"/>
    </location>
</feature>
<protein>
    <recommendedName>
        <fullName evidence="4">TraX protein</fullName>
    </recommendedName>
</protein>
<name>A0A429ZWE9_9ENTE</name>
<feature type="transmembrane region" description="Helical" evidence="1">
    <location>
        <begin position="39"/>
        <end position="56"/>
    </location>
</feature>
<keyword evidence="3" id="KW-1185">Reference proteome</keyword>
<dbReference type="RefSeq" id="WP_125984359.1">
    <property type="nucleotide sequence ID" value="NZ_NGJS01000013.1"/>
</dbReference>
<dbReference type="AlphaFoldDB" id="A0A429ZWE9"/>
<organism evidence="2 3">
    <name type="scientific">Vagococcus vulneris</name>
    <dbReference type="NCBI Taxonomy" id="1977869"/>
    <lineage>
        <taxon>Bacteria</taxon>
        <taxon>Bacillati</taxon>
        <taxon>Bacillota</taxon>
        <taxon>Bacilli</taxon>
        <taxon>Lactobacillales</taxon>
        <taxon>Enterococcaceae</taxon>
        <taxon>Vagococcus</taxon>
    </lineage>
</organism>
<gene>
    <name evidence="2" type="ORF">CBF37_08695</name>
</gene>
<dbReference type="Proteomes" id="UP000287857">
    <property type="component" value="Unassembled WGS sequence"/>
</dbReference>